<dbReference type="Proteomes" id="UP000678276">
    <property type="component" value="Unassembled WGS sequence"/>
</dbReference>
<evidence type="ECO:0000313" key="2">
    <source>
        <dbReference type="EMBL" id="MBP0614657.1"/>
    </source>
</evidence>
<dbReference type="Pfam" id="PF22513">
    <property type="entry name" value="FitA-like_RHH"/>
    <property type="match status" value="1"/>
</dbReference>
<sequence>MAQITIRKLSDEIHRALKAQAAHDGISAEEKARRLLAEGLFPPNETGFGDRLRMLADGVDLEGVDFDRDRTGIEGADFS</sequence>
<organism evidence="2 3">
    <name type="scientific">Jiella mangrovi</name>
    <dbReference type="NCBI Taxonomy" id="2821407"/>
    <lineage>
        <taxon>Bacteria</taxon>
        <taxon>Pseudomonadati</taxon>
        <taxon>Pseudomonadota</taxon>
        <taxon>Alphaproteobacteria</taxon>
        <taxon>Hyphomicrobiales</taxon>
        <taxon>Aurantimonadaceae</taxon>
        <taxon>Jiella</taxon>
    </lineage>
</organism>
<keyword evidence="3" id="KW-1185">Reference proteome</keyword>
<dbReference type="InterPro" id="IPR053853">
    <property type="entry name" value="FitA-like_RHH"/>
</dbReference>
<dbReference type="InterPro" id="IPR013321">
    <property type="entry name" value="Arc_rbn_hlx_hlx"/>
</dbReference>
<protein>
    <submittedName>
        <fullName evidence="2">Plasmid stabilization protein</fullName>
    </submittedName>
</protein>
<reference evidence="2 3" key="1">
    <citation type="submission" date="2021-04" db="EMBL/GenBank/DDBJ databases">
        <title>Whole genome sequence of Jiella sp. KSK16Y-1.</title>
        <authorList>
            <person name="Tuo L."/>
        </authorList>
    </citation>
    <scope>NUCLEOTIDE SEQUENCE [LARGE SCALE GENOMIC DNA]</scope>
    <source>
        <strain evidence="2 3">KSK16Y-1</strain>
    </source>
</reference>
<proteinExistence type="predicted"/>
<comment type="caution">
    <text evidence="2">The sequence shown here is derived from an EMBL/GenBank/DDBJ whole genome shotgun (WGS) entry which is preliminary data.</text>
</comment>
<name>A0ABS4BD32_9HYPH</name>
<dbReference type="SUPFAM" id="SSF47598">
    <property type="entry name" value="Ribbon-helix-helix"/>
    <property type="match status" value="1"/>
</dbReference>
<evidence type="ECO:0000259" key="1">
    <source>
        <dbReference type="Pfam" id="PF22513"/>
    </source>
</evidence>
<accession>A0ABS4BD32</accession>
<gene>
    <name evidence="2" type="ORF">J6595_03590</name>
</gene>
<evidence type="ECO:0000313" key="3">
    <source>
        <dbReference type="Proteomes" id="UP000678276"/>
    </source>
</evidence>
<dbReference type="EMBL" id="JAGJCF010000002">
    <property type="protein sequence ID" value="MBP0614657.1"/>
    <property type="molecule type" value="Genomic_DNA"/>
</dbReference>
<feature type="domain" description="Antitoxin FitA-like ribbon-helix-helix" evidence="1">
    <location>
        <begin position="2"/>
        <end position="38"/>
    </location>
</feature>
<dbReference type="InterPro" id="IPR010985">
    <property type="entry name" value="Ribbon_hlx_hlx"/>
</dbReference>
<dbReference type="Gene3D" id="1.10.1220.10">
    <property type="entry name" value="Met repressor-like"/>
    <property type="match status" value="1"/>
</dbReference>